<evidence type="ECO:0000313" key="5">
    <source>
        <dbReference type="EMBL" id="NYH75731.1"/>
    </source>
</evidence>
<keyword evidence="3" id="KW-0732">Signal</keyword>
<dbReference type="InterPro" id="IPR015943">
    <property type="entry name" value="WD40/YVTN_repeat-like_dom_sf"/>
</dbReference>
<keyword evidence="6" id="KW-1185">Reference proteome</keyword>
<comment type="caution">
    <text evidence="5">The sequence shown here is derived from an EMBL/GenBank/DDBJ whole genome shotgun (WGS) entry which is preliminary data.</text>
</comment>
<protein>
    <submittedName>
        <fullName evidence="5">Photosystem II stability/assembly factor-like uncharacterized protein</fullName>
    </submittedName>
</protein>
<gene>
    <name evidence="5" type="ORF">FHR27_004341</name>
</gene>
<dbReference type="AlphaFoldDB" id="A0A7Y9XQN5"/>
<dbReference type="RefSeq" id="WP_179539550.1">
    <property type="nucleotide sequence ID" value="NZ_JACBYV010000001.1"/>
</dbReference>
<evidence type="ECO:0000256" key="1">
    <source>
        <dbReference type="ARBA" id="ARBA00022531"/>
    </source>
</evidence>
<dbReference type="Pfam" id="PF14870">
    <property type="entry name" value="PSII_BNR"/>
    <property type="match status" value="2"/>
</dbReference>
<keyword evidence="1" id="KW-0602">Photosynthesis</keyword>
<evidence type="ECO:0000313" key="6">
    <source>
        <dbReference type="Proteomes" id="UP000578688"/>
    </source>
</evidence>
<feature type="domain" description="Photosynthesis system II assembly factor Ycf48/Hcf136-like" evidence="4">
    <location>
        <begin position="151"/>
        <end position="299"/>
    </location>
</feature>
<feature type="domain" description="Photosynthesis system II assembly factor Ycf48/Hcf136-like" evidence="4">
    <location>
        <begin position="69"/>
        <end position="118"/>
    </location>
</feature>
<dbReference type="PANTHER" id="PTHR47199">
    <property type="entry name" value="PHOTOSYSTEM II STABILITY/ASSEMBLY FACTOR HCF136, CHLOROPLASTIC"/>
    <property type="match status" value="1"/>
</dbReference>
<proteinExistence type="predicted"/>
<accession>A0A7Y9XQN5</accession>
<dbReference type="InterPro" id="IPR028203">
    <property type="entry name" value="PSII_CF48-like_dom"/>
</dbReference>
<dbReference type="Gene3D" id="2.130.10.10">
    <property type="entry name" value="YVTN repeat-like/Quinoprotein amine dehydrogenase"/>
    <property type="match status" value="2"/>
</dbReference>
<sequence length="345" mass="36513">MKRLCNWSVGLCLAGCLTAPLLAAPVVLDTPALQNVRAERSAILGLARAGERLVAVGERGTVLLSDDAGRSWRQAKVPVSVSLTAVQFVDAQRGWATGHLGVVLHSEDGGETWHKQLDGIQAARLALAAAESSGDQRLLDEARRLVQDGPDKPFLDLYFSDARRGFVVGAYNLILHTQDGGLSWQPWMSRLDNPSGLHLYAIRAQGENLFIAGERGLLLRSTDAGNSFQALASPYEGSFFGLLAGRGGELLAFGLRGNAWLSQDSGEHWRALPSPIQSSFVAGLALDDGRLLLASQDGELVRVAQQSIEPLGRLSGSAIASLAESAEGQLLGAGLGGVRAPLTIP</sequence>
<reference evidence="5 6" key="1">
    <citation type="submission" date="2020-07" db="EMBL/GenBank/DDBJ databases">
        <title>Genomic analyses of the natural microbiome of Caenorhabditis elegans.</title>
        <authorList>
            <person name="Samuel B."/>
        </authorList>
    </citation>
    <scope>NUCLEOTIDE SEQUENCE [LARGE SCALE GENOMIC DNA]</scope>
    <source>
        <strain evidence="5 6">BIGb0408</strain>
    </source>
</reference>
<evidence type="ECO:0000256" key="3">
    <source>
        <dbReference type="SAM" id="SignalP"/>
    </source>
</evidence>
<dbReference type="EMBL" id="JACBYV010000001">
    <property type="protein sequence ID" value="NYH75731.1"/>
    <property type="molecule type" value="Genomic_DNA"/>
</dbReference>
<dbReference type="Proteomes" id="UP000578688">
    <property type="component" value="Unassembled WGS sequence"/>
</dbReference>
<feature type="chain" id="PRO_5030596632" evidence="3">
    <location>
        <begin position="24"/>
        <end position="345"/>
    </location>
</feature>
<name>A0A7Y9XQN5_9GAMM</name>
<feature type="signal peptide" evidence="3">
    <location>
        <begin position="1"/>
        <end position="23"/>
    </location>
</feature>
<dbReference type="SUPFAM" id="SSF110296">
    <property type="entry name" value="Oligoxyloglucan reducing end-specific cellobiohydrolase"/>
    <property type="match status" value="1"/>
</dbReference>
<dbReference type="PANTHER" id="PTHR47199:SF2">
    <property type="entry name" value="PHOTOSYSTEM II STABILITY_ASSEMBLY FACTOR HCF136, CHLOROPLASTIC"/>
    <property type="match status" value="1"/>
</dbReference>
<organism evidence="5 6">
    <name type="scientific">Phytopseudomonas flavescens</name>
    <dbReference type="NCBI Taxonomy" id="29435"/>
    <lineage>
        <taxon>Bacteria</taxon>
        <taxon>Pseudomonadati</taxon>
        <taxon>Pseudomonadota</taxon>
        <taxon>Gammaproteobacteria</taxon>
        <taxon>Pseudomonadales</taxon>
        <taxon>Pseudomonadaceae</taxon>
        <taxon>Phytopseudomonas</taxon>
    </lineage>
</organism>
<evidence type="ECO:0000259" key="4">
    <source>
        <dbReference type="Pfam" id="PF14870"/>
    </source>
</evidence>
<dbReference type="GO" id="GO:0009523">
    <property type="term" value="C:photosystem II"/>
    <property type="evidence" value="ECO:0007669"/>
    <property type="project" value="UniProtKB-KW"/>
</dbReference>
<keyword evidence="2" id="KW-0604">Photosystem II</keyword>
<evidence type="ECO:0000256" key="2">
    <source>
        <dbReference type="ARBA" id="ARBA00023276"/>
    </source>
</evidence>
<dbReference type="GO" id="GO:0015979">
    <property type="term" value="P:photosynthesis"/>
    <property type="evidence" value="ECO:0007669"/>
    <property type="project" value="UniProtKB-KW"/>
</dbReference>